<evidence type="ECO:0000256" key="1">
    <source>
        <dbReference type="ARBA" id="ARBA00004651"/>
    </source>
</evidence>
<evidence type="ECO:0000256" key="4">
    <source>
        <dbReference type="ARBA" id="ARBA00022692"/>
    </source>
</evidence>
<feature type="transmembrane region" description="Helical" evidence="7">
    <location>
        <begin position="206"/>
        <end position="223"/>
    </location>
</feature>
<organism evidence="9 10">
    <name type="scientific">Reinekea thalattae</name>
    <dbReference type="NCBI Taxonomy" id="2593301"/>
    <lineage>
        <taxon>Bacteria</taxon>
        <taxon>Pseudomonadati</taxon>
        <taxon>Pseudomonadota</taxon>
        <taxon>Gammaproteobacteria</taxon>
        <taxon>Oceanospirillales</taxon>
        <taxon>Saccharospirillaceae</taxon>
        <taxon>Reinekea</taxon>
    </lineage>
</organism>
<dbReference type="InterPro" id="IPR035906">
    <property type="entry name" value="MetI-like_sf"/>
</dbReference>
<comment type="subcellular location">
    <subcellularLocation>
        <location evidence="1 7">Cell membrane</location>
        <topology evidence="1 7">Multi-pass membrane protein</topology>
    </subcellularLocation>
</comment>
<dbReference type="Pfam" id="PF12911">
    <property type="entry name" value="OppC_N"/>
    <property type="match status" value="1"/>
</dbReference>
<reference evidence="9 10" key="1">
    <citation type="submission" date="2019-07" db="EMBL/GenBank/DDBJ databases">
        <title>Reinekea sp. strain SSH23 genome sequencing and assembly.</title>
        <authorList>
            <person name="Kim I."/>
        </authorList>
    </citation>
    <scope>NUCLEOTIDE SEQUENCE [LARGE SCALE GENOMIC DNA]</scope>
    <source>
        <strain evidence="9 10">SSH23</strain>
    </source>
</reference>
<dbReference type="Gene3D" id="1.10.3720.10">
    <property type="entry name" value="MetI-like"/>
    <property type="match status" value="1"/>
</dbReference>
<gene>
    <name evidence="9" type="ORF">FME95_08145</name>
</gene>
<dbReference type="Proteomes" id="UP000321764">
    <property type="component" value="Unassembled WGS sequence"/>
</dbReference>
<dbReference type="PANTHER" id="PTHR43386:SF1">
    <property type="entry name" value="D,D-DIPEPTIDE TRANSPORT SYSTEM PERMEASE PROTEIN DDPC-RELATED"/>
    <property type="match status" value="1"/>
</dbReference>
<keyword evidence="3" id="KW-1003">Cell membrane</keyword>
<accession>A0A5C8ZBF6</accession>
<evidence type="ECO:0000259" key="8">
    <source>
        <dbReference type="PROSITE" id="PS50928"/>
    </source>
</evidence>
<feature type="domain" description="ABC transmembrane type-1" evidence="8">
    <location>
        <begin position="100"/>
        <end position="289"/>
    </location>
</feature>
<dbReference type="SUPFAM" id="SSF161098">
    <property type="entry name" value="MetI-like"/>
    <property type="match status" value="1"/>
</dbReference>
<dbReference type="AlphaFoldDB" id="A0A5C8ZBF6"/>
<dbReference type="Pfam" id="PF00528">
    <property type="entry name" value="BPD_transp_1"/>
    <property type="match status" value="1"/>
</dbReference>
<name>A0A5C8ZBF6_9GAMM</name>
<sequence>MTEQQVAPEKQLLADKPASPLRDFWKKFSKNKGAVVGLFWVASVVFLAAFADLIAPYSPIEQYRDFILAPPAFVDGGSWQFILGTDGVGRDILSRLMYGARYSLVIGLVIVLLSLAMGICLGLLAGFFGGKIDVAIMRVSDILQSLPALLLAIALVAVLGPSLLNACFALALVYLPHYIRITRASVLSEKMRDYVTASKAIGTPNLRLMVVIILPNCLAPLIVQATLGFSNAILDMAALGFLGLGAQPPLPEWGTMLATAREFIQSAWWVVTFPGIVILLTVLAFNLMGDGLRDALDPKLKN</sequence>
<dbReference type="CDD" id="cd06261">
    <property type="entry name" value="TM_PBP2"/>
    <property type="match status" value="1"/>
</dbReference>
<feature type="transmembrane region" description="Helical" evidence="7">
    <location>
        <begin position="104"/>
        <end position="128"/>
    </location>
</feature>
<evidence type="ECO:0000256" key="7">
    <source>
        <dbReference type="RuleBase" id="RU363032"/>
    </source>
</evidence>
<dbReference type="InterPro" id="IPR025966">
    <property type="entry name" value="OppC_N"/>
</dbReference>
<evidence type="ECO:0000313" key="9">
    <source>
        <dbReference type="EMBL" id="TXR54493.1"/>
    </source>
</evidence>
<evidence type="ECO:0000256" key="5">
    <source>
        <dbReference type="ARBA" id="ARBA00022989"/>
    </source>
</evidence>
<dbReference type="OrthoDB" id="9805884at2"/>
<dbReference type="PROSITE" id="PS50928">
    <property type="entry name" value="ABC_TM1"/>
    <property type="match status" value="1"/>
</dbReference>
<feature type="transmembrane region" description="Helical" evidence="7">
    <location>
        <begin position="148"/>
        <end position="175"/>
    </location>
</feature>
<evidence type="ECO:0000256" key="3">
    <source>
        <dbReference type="ARBA" id="ARBA00022475"/>
    </source>
</evidence>
<dbReference type="RefSeq" id="WP_147713891.1">
    <property type="nucleotide sequence ID" value="NZ_VKAD01000001.1"/>
</dbReference>
<evidence type="ECO:0000256" key="6">
    <source>
        <dbReference type="ARBA" id="ARBA00023136"/>
    </source>
</evidence>
<keyword evidence="2 7" id="KW-0813">Transport</keyword>
<keyword evidence="6 7" id="KW-0472">Membrane</keyword>
<protein>
    <submittedName>
        <fullName evidence="9">ABC transporter permease subunit</fullName>
    </submittedName>
</protein>
<proteinExistence type="inferred from homology"/>
<comment type="similarity">
    <text evidence="7">Belongs to the binding-protein-dependent transport system permease family.</text>
</comment>
<dbReference type="EMBL" id="VKAD01000001">
    <property type="protein sequence ID" value="TXR54493.1"/>
    <property type="molecule type" value="Genomic_DNA"/>
</dbReference>
<keyword evidence="5 7" id="KW-1133">Transmembrane helix</keyword>
<dbReference type="GO" id="GO:0071916">
    <property type="term" value="F:dipeptide transmembrane transporter activity"/>
    <property type="evidence" value="ECO:0007669"/>
    <property type="project" value="TreeGrafter"/>
</dbReference>
<feature type="transmembrane region" description="Helical" evidence="7">
    <location>
        <begin position="267"/>
        <end position="288"/>
    </location>
</feature>
<dbReference type="GO" id="GO:0005886">
    <property type="term" value="C:plasma membrane"/>
    <property type="evidence" value="ECO:0007669"/>
    <property type="project" value="UniProtKB-SubCell"/>
</dbReference>
<feature type="transmembrane region" description="Helical" evidence="7">
    <location>
        <begin position="34"/>
        <end position="55"/>
    </location>
</feature>
<evidence type="ECO:0000256" key="2">
    <source>
        <dbReference type="ARBA" id="ARBA00022448"/>
    </source>
</evidence>
<keyword evidence="4 7" id="KW-0812">Transmembrane</keyword>
<dbReference type="PANTHER" id="PTHR43386">
    <property type="entry name" value="OLIGOPEPTIDE TRANSPORT SYSTEM PERMEASE PROTEIN APPC"/>
    <property type="match status" value="1"/>
</dbReference>
<dbReference type="InterPro" id="IPR000515">
    <property type="entry name" value="MetI-like"/>
</dbReference>
<keyword evidence="10" id="KW-1185">Reference proteome</keyword>
<evidence type="ECO:0000313" key="10">
    <source>
        <dbReference type="Proteomes" id="UP000321764"/>
    </source>
</evidence>
<comment type="caution">
    <text evidence="9">The sequence shown here is derived from an EMBL/GenBank/DDBJ whole genome shotgun (WGS) entry which is preliminary data.</text>
</comment>
<dbReference type="InterPro" id="IPR050366">
    <property type="entry name" value="BP-dependent_transpt_permease"/>
</dbReference>